<reference evidence="2 3" key="1">
    <citation type="journal article" date="2023" name="Mol. Biol. Evol.">
        <title>Genomics of Secondarily Temperate Adaptation in the Only Non-Antarctic Icefish.</title>
        <authorList>
            <person name="Rivera-Colon A.G."/>
            <person name="Rayamajhi N."/>
            <person name="Minhas B.F."/>
            <person name="Madrigal G."/>
            <person name="Bilyk K.T."/>
            <person name="Yoon V."/>
            <person name="Hune M."/>
            <person name="Gregory S."/>
            <person name="Cheng C.H.C."/>
            <person name="Catchen J.M."/>
        </authorList>
    </citation>
    <scope>NUCLEOTIDE SEQUENCE [LARGE SCALE GENOMIC DNA]</scope>
    <source>
        <tissue evidence="2">White muscle</tissue>
    </source>
</reference>
<organism evidence="2 3">
    <name type="scientific">Champsocephalus gunnari</name>
    <name type="common">Mackerel icefish</name>
    <dbReference type="NCBI Taxonomy" id="52237"/>
    <lineage>
        <taxon>Eukaryota</taxon>
        <taxon>Metazoa</taxon>
        <taxon>Chordata</taxon>
        <taxon>Craniata</taxon>
        <taxon>Vertebrata</taxon>
        <taxon>Euteleostomi</taxon>
        <taxon>Actinopterygii</taxon>
        <taxon>Neopterygii</taxon>
        <taxon>Teleostei</taxon>
        <taxon>Neoteleostei</taxon>
        <taxon>Acanthomorphata</taxon>
        <taxon>Eupercaria</taxon>
        <taxon>Perciformes</taxon>
        <taxon>Notothenioidei</taxon>
        <taxon>Channichthyidae</taxon>
        <taxon>Champsocephalus</taxon>
    </lineage>
</organism>
<feature type="region of interest" description="Disordered" evidence="1">
    <location>
        <begin position="1"/>
        <end position="20"/>
    </location>
</feature>
<evidence type="ECO:0000256" key="1">
    <source>
        <dbReference type="SAM" id="MobiDB-lite"/>
    </source>
</evidence>
<dbReference type="Proteomes" id="UP001331515">
    <property type="component" value="Unassembled WGS sequence"/>
</dbReference>
<proteinExistence type="predicted"/>
<accession>A0AAN8HTY6</accession>
<keyword evidence="3" id="KW-1185">Reference proteome</keyword>
<protein>
    <submittedName>
        <fullName evidence="2">Uncharacterized protein</fullName>
    </submittedName>
</protein>
<gene>
    <name evidence="2" type="ORF">CgunFtcFv8_013341</name>
</gene>
<dbReference type="EMBL" id="JAURVH010001518">
    <property type="protein sequence ID" value="KAK5928266.1"/>
    <property type="molecule type" value="Genomic_DNA"/>
</dbReference>
<comment type="caution">
    <text evidence="2">The sequence shown here is derived from an EMBL/GenBank/DDBJ whole genome shotgun (WGS) entry which is preliminary data.</text>
</comment>
<dbReference type="AlphaFoldDB" id="A0AAN8HTY6"/>
<evidence type="ECO:0000313" key="2">
    <source>
        <dbReference type="EMBL" id="KAK5928266.1"/>
    </source>
</evidence>
<name>A0AAN8HTY6_CHAGU</name>
<evidence type="ECO:0000313" key="3">
    <source>
        <dbReference type="Proteomes" id="UP001331515"/>
    </source>
</evidence>
<sequence>MDMPVELRDGTSNQGSADGARISAVTDTGAQSDLWSLEEFLACGFSRDYLRPVSLSLSAANRSPITIEGAFSARLSTTCSRGRVTSCRSMVYVSSSVQAMYLSYESLLNLGLLPVNFPSNDVAWAPKDRRIHG</sequence>